<sequence length="611" mass="66297">MSPTSSRWRNAADVAVISIATLALHVTLARQSGLLASGGLQDTDAYMRLIRIQELWQSGDWYETLTSSLGAPGKLSLHWTRPLDLLILLPALLLNVAGLPIERAIYWVGFWISPILQVLACLVAANAAKMLWPQHGAWRLAGLMVLFNGAALTYCLAGRPDHHSLGLLLTLLAAGQTIRAALQPNNARPALAAGAWAGVGIWVSPEALIGTGATIISFGLLWLLRPDAGGNWARLGRRFSCGMAIVLLAAILIEQPPAHWLLAEYDKVSSLHLALALTAMIDFWIAERIAWREPLRIVAMIVVALASAISLGLVFPGFYLGPLGNISNKEAMVFLDDILEMSSIWPVNRGTADQFFGMIGNALAALPVIPICLHAWRRDERFAPALFLSVSYLVALFGALEHQRLAVFLSAFGALLGCGLFALICDLAQDRMPATRTMARLFGAMVVVFGGQLWLLAPSEVAPPKAAVCNPKPVADWLNAAHPGILTPEPVGADRHTPIIITESINYPPELAYRTGYRFVGGPYHRGVQDVADMYALALSTDETAAEAVLARRQADYVLICIVEVPKVIGESAPNSLYHRLLRGEVPAWLQPLEMSAEASREFRLFAVKHQ</sequence>
<feature type="transmembrane region" description="Helical" evidence="1">
    <location>
        <begin position="79"/>
        <end position="97"/>
    </location>
</feature>
<feature type="transmembrane region" description="Helical" evidence="1">
    <location>
        <begin position="164"/>
        <end position="182"/>
    </location>
</feature>
<proteinExistence type="predicted"/>
<accession>A0ABU5DTZ7</accession>
<organism evidence="2 3">
    <name type="scientific">Dongia rigui</name>
    <dbReference type="NCBI Taxonomy" id="940149"/>
    <lineage>
        <taxon>Bacteria</taxon>
        <taxon>Pseudomonadati</taxon>
        <taxon>Pseudomonadota</taxon>
        <taxon>Alphaproteobacteria</taxon>
        <taxon>Rhodospirillales</taxon>
        <taxon>Dongiaceae</taxon>
        <taxon>Dongia</taxon>
    </lineage>
</organism>
<feature type="transmembrane region" description="Helical" evidence="1">
    <location>
        <begin position="268"/>
        <end position="285"/>
    </location>
</feature>
<dbReference type="Proteomes" id="UP001271769">
    <property type="component" value="Unassembled WGS sequence"/>
</dbReference>
<evidence type="ECO:0000313" key="2">
    <source>
        <dbReference type="EMBL" id="MDY0870775.1"/>
    </source>
</evidence>
<protein>
    <submittedName>
        <fullName evidence="2">Uncharacterized protein</fullName>
    </submittedName>
</protein>
<keyword evidence="1" id="KW-0472">Membrane</keyword>
<dbReference type="EMBL" id="JAXCLX010000001">
    <property type="protein sequence ID" value="MDY0870775.1"/>
    <property type="molecule type" value="Genomic_DNA"/>
</dbReference>
<feature type="transmembrane region" description="Helical" evidence="1">
    <location>
        <begin position="382"/>
        <end position="400"/>
    </location>
</feature>
<feature type="transmembrane region" description="Helical" evidence="1">
    <location>
        <begin position="202"/>
        <end position="223"/>
    </location>
</feature>
<feature type="transmembrane region" description="Helical" evidence="1">
    <location>
        <begin position="137"/>
        <end position="157"/>
    </location>
</feature>
<feature type="transmembrane region" description="Helical" evidence="1">
    <location>
        <begin position="297"/>
        <end position="319"/>
    </location>
</feature>
<keyword evidence="1" id="KW-1133">Transmembrane helix</keyword>
<feature type="transmembrane region" description="Helical" evidence="1">
    <location>
        <begin position="235"/>
        <end position="253"/>
    </location>
</feature>
<feature type="transmembrane region" description="Helical" evidence="1">
    <location>
        <begin position="406"/>
        <end position="425"/>
    </location>
</feature>
<keyword evidence="1" id="KW-0812">Transmembrane</keyword>
<reference evidence="2 3" key="1">
    <citation type="journal article" date="2013" name="Antonie Van Leeuwenhoek">
        <title>Dongia rigui sp. nov., isolated from freshwater of a large wetland in Korea.</title>
        <authorList>
            <person name="Baik K.S."/>
            <person name="Hwang Y.M."/>
            <person name="Choi J.S."/>
            <person name="Kwon J."/>
            <person name="Seong C.N."/>
        </authorList>
    </citation>
    <scope>NUCLEOTIDE SEQUENCE [LARGE SCALE GENOMIC DNA]</scope>
    <source>
        <strain evidence="2 3">04SU4-P</strain>
    </source>
</reference>
<comment type="caution">
    <text evidence="2">The sequence shown here is derived from an EMBL/GenBank/DDBJ whole genome shotgun (WGS) entry which is preliminary data.</text>
</comment>
<evidence type="ECO:0000256" key="1">
    <source>
        <dbReference type="SAM" id="Phobius"/>
    </source>
</evidence>
<gene>
    <name evidence="2" type="ORF">SMD31_02535</name>
</gene>
<feature type="transmembrane region" description="Helical" evidence="1">
    <location>
        <begin position="104"/>
        <end position="125"/>
    </location>
</feature>
<keyword evidence="3" id="KW-1185">Reference proteome</keyword>
<evidence type="ECO:0000313" key="3">
    <source>
        <dbReference type="Proteomes" id="UP001271769"/>
    </source>
</evidence>
<feature type="transmembrane region" description="Helical" evidence="1">
    <location>
        <begin position="437"/>
        <end position="457"/>
    </location>
</feature>
<name>A0ABU5DTZ7_9PROT</name>
<feature type="transmembrane region" description="Helical" evidence="1">
    <location>
        <begin position="355"/>
        <end position="375"/>
    </location>
</feature>
<dbReference type="RefSeq" id="WP_320499114.1">
    <property type="nucleotide sequence ID" value="NZ_JAXCLX010000001.1"/>
</dbReference>